<organism evidence="1 2">
    <name type="scientific">Mesorhizobium plurifarium</name>
    <dbReference type="NCBI Taxonomy" id="69974"/>
    <lineage>
        <taxon>Bacteria</taxon>
        <taxon>Pseudomonadati</taxon>
        <taxon>Pseudomonadota</taxon>
        <taxon>Alphaproteobacteria</taxon>
        <taxon>Hyphomicrobiales</taxon>
        <taxon>Phyllobacteriaceae</taxon>
        <taxon>Mesorhizobium</taxon>
    </lineage>
</organism>
<proteinExistence type="predicted"/>
<dbReference type="EMBL" id="CCNB01000015">
    <property type="protein sequence ID" value="CDX37988.1"/>
    <property type="molecule type" value="Genomic_DNA"/>
</dbReference>
<reference evidence="1 2" key="1">
    <citation type="submission" date="2014-08" db="EMBL/GenBank/DDBJ databases">
        <authorList>
            <person name="Moulin Lionel"/>
        </authorList>
    </citation>
    <scope>NUCLEOTIDE SEQUENCE [LARGE SCALE GENOMIC DNA]</scope>
</reference>
<sequence>MDIQFELDGVRRANTSDAGSDSFNHELSWQKMQRCKYSATLVALGVSDCYVALIEFPCASDFIYQDRYRHGQIL</sequence>
<evidence type="ECO:0000313" key="1">
    <source>
        <dbReference type="EMBL" id="CDX37988.1"/>
    </source>
</evidence>
<evidence type="ECO:0000313" key="2">
    <source>
        <dbReference type="Proteomes" id="UP000046373"/>
    </source>
</evidence>
<dbReference type="AlphaFoldDB" id="A0A090F2N0"/>
<accession>A0A090F2N0</accession>
<dbReference type="Proteomes" id="UP000046373">
    <property type="component" value="Unassembled WGS sequence"/>
</dbReference>
<protein>
    <submittedName>
        <fullName evidence="1">Uncharacterized protein</fullName>
    </submittedName>
</protein>
<gene>
    <name evidence="1" type="ORF">MPLDJ20_220004</name>
</gene>
<name>A0A090F2N0_MESPL</name>